<dbReference type="GO" id="GO:0003677">
    <property type="term" value="F:DNA binding"/>
    <property type="evidence" value="ECO:0007669"/>
    <property type="project" value="UniProtKB-KW"/>
</dbReference>
<dbReference type="AlphaFoldDB" id="A0AAD1H4I4"/>
<evidence type="ECO:0000256" key="2">
    <source>
        <dbReference type="ARBA" id="ARBA00023125"/>
    </source>
</evidence>
<gene>
    <name evidence="5" type="ORF">MYXE_44360</name>
</gene>
<dbReference type="PROSITE" id="PS51118">
    <property type="entry name" value="HTH_HXLR"/>
    <property type="match status" value="1"/>
</dbReference>
<dbReference type="PANTHER" id="PTHR33204">
    <property type="entry name" value="TRANSCRIPTIONAL REGULATOR, MARR FAMILY"/>
    <property type="match status" value="1"/>
</dbReference>
<evidence type="ECO:0000313" key="6">
    <source>
        <dbReference type="Proteomes" id="UP000464624"/>
    </source>
</evidence>
<evidence type="ECO:0000256" key="3">
    <source>
        <dbReference type="ARBA" id="ARBA00023163"/>
    </source>
</evidence>
<keyword evidence="3" id="KW-0804">Transcription</keyword>
<dbReference type="Proteomes" id="UP000464624">
    <property type="component" value="Chromosome"/>
</dbReference>
<keyword evidence="2" id="KW-0238">DNA-binding</keyword>
<dbReference type="Gene3D" id="1.10.10.10">
    <property type="entry name" value="Winged helix-like DNA-binding domain superfamily/Winged helix DNA-binding domain"/>
    <property type="match status" value="1"/>
</dbReference>
<reference evidence="5 6" key="1">
    <citation type="submission" date="2019-12" db="EMBL/GenBank/DDBJ databases">
        <title>Complete genome sequence of Mycolicibacterium xenopi str. JCM15661T.</title>
        <authorList>
            <person name="Yoshida M."/>
            <person name="Fukano H."/>
            <person name="Asakura T."/>
            <person name="Hoshino Y."/>
        </authorList>
    </citation>
    <scope>NUCLEOTIDE SEQUENCE [LARGE SCALE GENOMIC DNA]</scope>
    <source>
        <strain evidence="5 6">JCM 15661T</strain>
    </source>
</reference>
<evidence type="ECO:0000256" key="1">
    <source>
        <dbReference type="ARBA" id="ARBA00023015"/>
    </source>
</evidence>
<proteinExistence type="predicted"/>
<dbReference type="KEGG" id="mxe:MYXE_44360"/>
<dbReference type="InterPro" id="IPR036390">
    <property type="entry name" value="WH_DNA-bd_sf"/>
</dbReference>
<dbReference type="InterPro" id="IPR002577">
    <property type="entry name" value="HTH_HxlR"/>
</dbReference>
<dbReference type="Pfam" id="PF01638">
    <property type="entry name" value="HxlR"/>
    <property type="match status" value="1"/>
</dbReference>
<sequence length="160" mass="17993">MVLMLPRTYEHQVCSIARSLELIGDRWTLLIVRDALRGVRRFDDFRARLGVAHNVLSDRLSRLTEAGVLERRRYQQRPDRYEYHPTQQGLDLWPVLMSLLLWGDRYLAPDGPPALVSHRDCGGRLTSQLTCATCGTQLGPRDVELTPGPGAGSIASCKPL</sequence>
<evidence type="ECO:0000313" key="5">
    <source>
        <dbReference type="EMBL" id="BBU24646.1"/>
    </source>
</evidence>
<evidence type="ECO:0000259" key="4">
    <source>
        <dbReference type="PROSITE" id="PS51118"/>
    </source>
</evidence>
<keyword evidence="1" id="KW-0805">Transcription regulation</keyword>
<feature type="domain" description="HTH hxlR-type" evidence="4">
    <location>
        <begin position="14"/>
        <end position="111"/>
    </location>
</feature>
<protein>
    <submittedName>
        <fullName evidence="5">ArsR family transcriptional regulator</fullName>
    </submittedName>
</protein>
<dbReference type="InterPro" id="IPR036388">
    <property type="entry name" value="WH-like_DNA-bd_sf"/>
</dbReference>
<dbReference type="EMBL" id="AP022314">
    <property type="protein sequence ID" value="BBU24646.1"/>
    <property type="molecule type" value="Genomic_DNA"/>
</dbReference>
<name>A0AAD1H4I4_MYCXE</name>
<dbReference type="PANTHER" id="PTHR33204:SF18">
    <property type="entry name" value="TRANSCRIPTIONAL REGULATORY PROTEIN"/>
    <property type="match status" value="1"/>
</dbReference>
<accession>A0AAD1H4I4</accession>
<organism evidence="5 6">
    <name type="scientific">Mycobacterium xenopi</name>
    <dbReference type="NCBI Taxonomy" id="1789"/>
    <lineage>
        <taxon>Bacteria</taxon>
        <taxon>Bacillati</taxon>
        <taxon>Actinomycetota</taxon>
        <taxon>Actinomycetes</taxon>
        <taxon>Mycobacteriales</taxon>
        <taxon>Mycobacteriaceae</taxon>
        <taxon>Mycobacterium</taxon>
    </lineage>
</organism>
<dbReference type="SUPFAM" id="SSF46785">
    <property type="entry name" value="Winged helix' DNA-binding domain"/>
    <property type="match status" value="1"/>
</dbReference>